<name>A0A8J1XN64_OWEFU</name>
<dbReference type="AlphaFoldDB" id="A0A8J1XN64"/>
<evidence type="ECO:0000256" key="1">
    <source>
        <dbReference type="ARBA" id="ARBA00004496"/>
    </source>
</evidence>
<dbReference type="GO" id="GO:0017148">
    <property type="term" value="P:negative regulation of translation"/>
    <property type="evidence" value="ECO:0007669"/>
    <property type="project" value="TreeGrafter"/>
</dbReference>
<evidence type="ECO:0000313" key="5">
    <source>
        <dbReference type="Proteomes" id="UP000749559"/>
    </source>
</evidence>
<feature type="compositionally biased region" description="Polar residues" evidence="3">
    <location>
        <begin position="301"/>
        <end position="314"/>
    </location>
</feature>
<feature type="compositionally biased region" description="Polar residues" evidence="3">
    <location>
        <begin position="139"/>
        <end position="153"/>
    </location>
</feature>
<feature type="region of interest" description="Disordered" evidence="3">
    <location>
        <begin position="1"/>
        <end position="359"/>
    </location>
</feature>
<keyword evidence="2" id="KW-0963">Cytoplasm</keyword>
<dbReference type="GO" id="GO:0005634">
    <property type="term" value="C:nucleus"/>
    <property type="evidence" value="ECO:0007669"/>
    <property type="project" value="TreeGrafter"/>
</dbReference>
<dbReference type="Proteomes" id="UP000749559">
    <property type="component" value="Unassembled WGS sequence"/>
</dbReference>
<reference evidence="4" key="1">
    <citation type="submission" date="2022-03" db="EMBL/GenBank/DDBJ databases">
        <authorList>
            <person name="Martin C."/>
        </authorList>
    </citation>
    <scope>NUCLEOTIDE SEQUENCE</scope>
</reference>
<feature type="compositionally biased region" description="Basic and acidic residues" evidence="3">
    <location>
        <begin position="268"/>
        <end position="300"/>
    </location>
</feature>
<dbReference type="PANTHER" id="PTHR12269">
    <property type="entry name" value="EUKARYOTIC TRANSLATION INITIATION FACTOR 4E TRANSPORTER"/>
    <property type="match status" value="1"/>
</dbReference>
<dbReference type="InterPro" id="IPR018862">
    <property type="entry name" value="eIF4E-T"/>
</dbReference>
<sequence>MSENEGDTAACRDTPSRDTPNRDSMEQDLGLDNGKSTPSNLPEYSYDRATLNELSLTPAAKRRPACLGKDYDTPEGVWDPEKWFRSFDNSRNNSPAFNGSKDRKRVIELQRDFFSRRRPSDPKEYIKDQEQDGIVLSPQRRSFGTGCQVTKQIPSLRRPTSPGDSRDLDRNQGNARRIGSGRIQVDRERDRDFRGSRYDNRDERREDSRDHRFERYHRNSESERDDSRFQRNRDYDEGRRYNNRDRRSYGRQEEEPEWFSAGPISQKDTIELRGFKETSDSEERTSMEGDSEAHEVKNVSDRNGSIETNDSSSPEMCPRNVEIQPQERDPTPERELPGGPDHGVQSTDGGKPPETGLDFDFDQFLIGTFPQLAVSGPPLPTYYTENQSPVPQDPQNSGSRFSRWFQGTGSKSNSRGNSRSNSQNNSRRSSFNEGDFNYLNDLIGQRSPVIPSPTPDHRHTGFSPIMLPEEQQQRNFLEMLNNSKVNIQPLLNLSHQAQNGPQQALSAANMEAHLKALLMSGLHSRGQQQQHAPPIGVPMKARTLDEIEGSSPAPPLGKFKTVAELEADMSGHKRPSEPPIQQPQQDMSAFNKLLVLMQASGTLSDTSPKMPVHQGAHAASPVEMQHVQPQQNHAKPPHSQTEIIQELFRRQEQQRIQQDLIQKLQHQKQQQQQQQQHQLLNIIKPTPRIVTKPASPIPPQMLQQQQQTITPRVNS</sequence>
<evidence type="ECO:0000256" key="2">
    <source>
        <dbReference type="ARBA" id="ARBA00022490"/>
    </source>
</evidence>
<dbReference type="Pfam" id="PF10477">
    <property type="entry name" value="EIF4E-T"/>
    <property type="match status" value="1"/>
</dbReference>
<dbReference type="GO" id="GO:0003729">
    <property type="term" value="F:mRNA binding"/>
    <property type="evidence" value="ECO:0007669"/>
    <property type="project" value="TreeGrafter"/>
</dbReference>
<feature type="non-terminal residue" evidence="4">
    <location>
        <position position="1"/>
    </location>
</feature>
<dbReference type="EMBL" id="CAIIXF020000012">
    <property type="protein sequence ID" value="CAH1801595.1"/>
    <property type="molecule type" value="Genomic_DNA"/>
</dbReference>
<protein>
    <submittedName>
        <fullName evidence="4">Uncharacterized protein</fullName>
    </submittedName>
</protein>
<feature type="compositionally biased region" description="Basic and acidic residues" evidence="3">
    <location>
        <begin position="14"/>
        <end position="25"/>
    </location>
</feature>
<feature type="compositionally biased region" description="Low complexity" evidence="3">
    <location>
        <begin position="700"/>
        <end position="715"/>
    </location>
</feature>
<feature type="region of interest" description="Disordered" evidence="3">
    <location>
        <begin position="378"/>
        <end position="438"/>
    </location>
</feature>
<proteinExistence type="predicted"/>
<evidence type="ECO:0000256" key="3">
    <source>
        <dbReference type="SAM" id="MobiDB-lite"/>
    </source>
</evidence>
<feature type="compositionally biased region" description="Polar residues" evidence="3">
    <location>
        <begin position="87"/>
        <end position="97"/>
    </location>
</feature>
<dbReference type="OrthoDB" id="8916892at2759"/>
<feature type="compositionally biased region" description="Low complexity" evidence="3">
    <location>
        <begin position="410"/>
        <end position="432"/>
    </location>
</feature>
<feature type="region of interest" description="Disordered" evidence="3">
    <location>
        <begin position="689"/>
        <end position="715"/>
    </location>
</feature>
<feature type="compositionally biased region" description="Basic and acidic residues" evidence="3">
    <location>
        <begin position="184"/>
        <end position="253"/>
    </location>
</feature>
<feature type="compositionally biased region" description="Polar residues" evidence="3">
    <location>
        <begin position="383"/>
        <end position="409"/>
    </location>
</feature>
<evidence type="ECO:0000313" key="4">
    <source>
        <dbReference type="EMBL" id="CAH1801595.1"/>
    </source>
</evidence>
<gene>
    <name evidence="4" type="ORF">OFUS_LOCUS25374</name>
</gene>
<organism evidence="4 5">
    <name type="scientific">Owenia fusiformis</name>
    <name type="common">Polychaete worm</name>
    <dbReference type="NCBI Taxonomy" id="6347"/>
    <lineage>
        <taxon>Eukaryota</taxon>
        <taxon>Metazoa</taxon>
        <taxon>Spiralia</taxon>
        <taxon>Lophotrochozoa</taxon>
        <taxon>Annelida</taxon>
        <taxon>Polychaeta</taxon>
        <taxon>Sedentaria</taxon>
        <taxon>Canalipalpata</taxon>
        <taxon>Sabellida</taxon>
        <taxon>Oweniida</taxon>
        <taxon>Oweniidae</taxon>
        <taxon>Owenia</taxon>
    </lineage>
</organism>
<dbReference type="PANTHER" id="PTHR12269:SF1">
    <property type="entry name" value="EUKARYOTIC TRANSLATION INITIATION FACTOR 4E TRANSPORTER"/>
    <property type="match status" value="1"/>
</dbReference>
<dbReference type="GO" id="GO:0036464">
    <property type="term" value="C:cytoplasmic ribonucleoprotein granule"/>
    <property type="evidence" value="ECO:0007669"/>
    <property type="project" value="UniProtKB-ARBA"/>
</dbReference>
<feature type="compositionally biased region" description="Basic and acidic residues" evidence="3">
    <location>
        <begin position="325"/>
        <end position="336"/>
    </location>
</feature>
<comment type="subcellular location">
    <subcellularLocation>
        <location evidence="1">Cytoplasm</location>
    </subcellularLocation>
</comment>
<accession>A0A8J1XN64</accession>
<keyword evidence="5" id="KW-1185">Reference proteome</keyword>
<comment type="caution">
    <text evidence="4">The sequence shown here is derived from an EMBL/GenBank/DDBJ whole genome shotgun (WGS) entry which is preliminary data.</text>
</comment>
<feature type="compositionally biased region" description="Basic and acidic residues" evidence="3">
    <location>
        <begin position="105"/>
        <end position="130"/>
    </location>
</feature>